<dbReference type="InterPro" id="IPR036390">
    <property type="entry name" value="WH_DNA-bd_sf"/>
</dbReference>
<keyword evidence="8" id="KW-0131">Cell cycle</keyword>
<evidence type="ECO:0000256" key="10">
    <source>
        <dbReference type="SAM" id="MobiDB-lite"/>
    </source>
</evidence>
<comment type="similarity">
    <text evidence="2 9">Belongs to the E2F/DP family.</text>
</comment>
<dbReference type="AlphaFoldDB" id="A0A7C9EUK0"/>
<organism evidence="12">
    <name type="scientific">Opuntia streptacantha</name>
    <name type="common">Prickly pear cactus</name>
    <name type="synonym">Opuntia cardona</name>
    <dbReference type="NCBI Taxonomy" id="393608"/>
    <lineage>
        <taxon>Eukaryota</taxon>
        <taxon>Viridiplantae</taxon>
        <taxon>Streptophyta</taxon>
        <taxon>Embryophyta</taxon>
        <taxon>Tracheophyta</taxon>
        <taxon>Spermatophyta</taxon>
        <taxon>Magnoliopsida</taxon>
        <taxon>eudicotyledons</taxon>
        <taxon>Gunneridae</taxon>
        <taxon>Pentapetalae</taxon>
        <taxon>Caryophyllales</taxon>
        <taxon>Cactineae</taxon>
        <taxon>Cactaceae</taxon>
        <taxon>Opuntioideae</taxon>
        <taxon>Opuntia</taxon>
    </lineage>
</organism>
<evidence type="ECO:0000256" key="2">
    <source>
        <dbReference type="ARBA" id="ARBA00010940"/>
    </source>
</evidence>
<dbReference type="PANTHER" id="PTHR12081:SF106">
    <property type="entry name" value="E2F TRANSCRIPTION FACTOR-LIKE E2FE"/>
    <property type="match status" value="1"/>
</dbReference>
<evidence type="ECO:0000256" key="1">
    <source>
        <dbReference type="ARBA" id="ARBA00004123"/>
    </source>
</evidence>
<proteinExistence type="inferred from homology"/>
<reference evidence="12" key="1">
    <citation type="journal article" date="2013" name="J. Plant Res.">
        <title>Effect of fungi and light on seed germination of three Opuntia species from semiarid lands of central Mexico.</title>
        <authorList>
            <person name="Delgado-Sanchez P."/>
            <person name="Jimenez-Bremont J.F."/>
            <person name="Guerrero-Gonzalez Mde L."/>
            <person name="Flores J."/>
        </authorList>
    </citation>
    <scope>NUCLEOTIDE SEQUENCE</scope>
    <source>
        <tissue evidence="12">Cladode</tissue>
    </source>
</reference>
<keyword evidence="4 9" id="KW-0805">Transcription regulation</keyword>
<dbReference type="FunFam" id="1.10.10.10:FF:000295">
    <property type="entry name" value="E2F transcription factor-like E2FE"/>
    <property type="match status" value="1"/>
</dbReference>
<evidence type="ECO:0000256" key="8">
    <source>
        <dbReference type="ARBA" id="ARBA00023306"/>
    </source>
</evidence>
<dbReference type="Gene3D" id="1.10.10.10">
    <property type="entry name" value="Winged helix-like DNA-binding domain superfamily/Winged helix DNA-binding domain"/>
    <property type="match status" value="2"/>
</dbReference>
<sequence>MAGPPESGSRDHTYSRKQKSLGLLCSNFLGLYNRDGVESIGLDDAANKLGVERRRIYDIVNVLESVGVLSRKAKNQYTWKGFKGIPKALAVLREEGFRENFSSSDGSSRTKFQAIECDDDTNSIPDTGSQSEPSNSNASKENRREKSLGLLTKNFVKLFLCSDAVLISLDEAAKFLLGDGHNSIVMRTKVRRLYDIANVLSSIRLIEKTHQAETRKPAFRWLGLRERAEISLAGPPIPIETRKRTFGTDITNVSFKRNKMDFPDGEEAKQMKLQAKTENMENDFHTSYSQQYTGPNSRSYQYGPFSPVTAVKGAVSEPRSTKRIHDLESLSSTFRPQYQNQAIRDLFDHYVDAWKSWYSEAAGKSSPEPVL</sequence>
<keyword evidence="6 9" id="KW-0804">Transcription</keyword>
<reference evidence="12" key="2">
    <citation type="submission" date="2020-07" db="EMBL/GenBank/DDBJ databases">
        <authorList>
            <person name="Vera ALvarez R."/>
            <person name="Arias-Moreno D.M."/>
            <person name="Jimenez-Jacinto V."/>
            <person name="Jimenez-Bremont J.F."/>
            <person name="Swaminathan K."/>
            <person name="Moose S.P."/>
            <person name="Guerrero-Gonzalez M.L."/>
            <person name="Marino-Ramirez L."/>
            <person name="Landsman D."/>
            <person name="Rodriguez-Kessler M."/>
            <person name="Delgado-Sanchez P."/>
        </authorList>
    </citation>
    <scope>NUCLEOTIDE SEQUENCE</scope>
    <source>
        <tissue evidence="12">Cladode</tissue>
    </source>
</reference>
<evidence type="ECO:0000256" key="7">
    <source>
        <dbReference type="ARBA" id="ARBA00023242"/>
    </source>
</evidence>
<evidence type="ECO:0000256" key="3">
    <source>
        <dbReference type="ARBA" id="ARBA00022491"/>
    </source>
</evidence>
<evidence type="ECO:0000313" key="12">
    <source>
        <dbReference type="EMBL" id="MBA4670628.1"/>
    </source>
</evidence>
<dbReference type="GO" id="GO:0000981">
    <property type="term" value="F:DNA-binding transcription factor activity, RNA polymerase II-specific"/>
    <property type="evidence" value="ECO:0007669"/>
    <property type="project" value="TreeGrafter"/>
</dbReference>
<dbReference type="InterPro" id="IPR015633">
    <property type="entry name" value="E2F"/>
</dbReference>
<keyword evidence="5 9" id="KW-0238">DNA-binding</keyword>
<keyword evidence="3" id="KW-0678">Repressor</keyword>
<dbReference type="SMART" id="SM01372">
    <property type="entry name" value="E2F_TDP"/>
    <property type="match status" value="2"/>
</dbReference>
<evidence type="ECO:0000256" key="6">
    <source>
        <dbReference type="ARBA" id="ARBA00023163"/>
    </source>
</evidence>
<comment type="subcellular location">
    <subcellularLocation>
        <location evidence="1 9">Nucleus</location>
    </subcellularLocation>
</comment>
<feature type="domain" description="E2F/DP family winged-helix DNA-binding" evidence="11">
    <location>
        <begin position="143"/>
        <end position="223"/>
    </location>
</feature>
<feature type="domain" description="E2F/DP family winged-helix DNA-binding" evidence="11">
    <location>
        <begin position="16"/>
        <end position="81"/>
    </location>
</feature>
<dbReference type="SUPFAM" id="SSF46785">
    <property type="entry name" value="Winged helix' DNA-binding domain"/>
    <property type="match status" value="2"/>
</dbReference>
<dbReference type="PANTHER" id="PTHR12081">
    <property type="entry name" value="TRANSCRIPTION FACTOR E2F"/>
    <property type="match status" value="1"/>
</dbReference>
<dbReference type="InterPro" id="IPR036388">
    <property type="entry name" value="WH-like_DNA-bd_sf"/>
</dbReference>
<evidence type="ECO:0000256" key="5">
    <source>
        <dbReference type="ARBA" id="ARBA00023125"/>
    </source>
</evidence>
<dbReference type="GO" id="GO:0090575">
    <property type="term" value="C:RNA polymerase II transcription regulator complex"/>
    <property type="evidence" value="ECO:0007669"/>
    <property type="project" value="TreeGrafter"/>
</dbReference>
<dbReference type="InterPro" id="IPR003316">
    <property type="entry name" value="E2F_WHTH_DNA-bd_dom"/>
</dbReference>
<evidence type="ECO:0000259" key="11">
    <source>
        <dbReference type="SMART" id="SM01372"/>
    </source>
</evidence>
<name>A0A7C9EUK0_OPUST</name>
<accession>A0A7C9EUK0</accession>
<protein>
    <recommendedName>
        <fullName evidence="11">E2F/DP family winged-helix DNA-binding domain-containing protein</fullName>
    </recommendedName>
</protein>
<dbReference type="Pfam" id="PF02319">
    <property type="entry name" value="WHD_E2F_TDP"/>
    <property type="match status" value="2"/>
</dbReference>
<evidence type="ECO:0000256" key="4">
    <source>
        <dbReference type="ARBA" id="ARBA00023015"/>
    </source>
</evidence>
<dbReference type="FunFam" id="1.10.10.10:FF:000073">
    <property type="entry name" value="E2F transcription factor 8"/>
    <property type="match status" value="1"/>
</dbReference>
<keyword evidence="7 9" id="KW-0539">Nucleus</keyword>
<dbReference type="GO" id="GO:0000978">
    <property type="term" value="F:RNA polymerase II cis-regulatory region sequence-specific DNA binding"/>
    <property type="evidence" value="ECO:0007669"/>
    <property type="project" value="InterPro"/>
</dbReference>
<feature type="region of interest" description="Disordered" evidence="10">
    <location>
        <begin position="120"/>
        <end position="143"/>
    </location>
</feature>
<evidence type="ECO:0000256" key="9">
    <source>
        <dbReference type="RuleBase" id="RU003796"/>
    </source>
</evidence>
<feature type="compositionally biased region" description="Polar residues" evidence="10">
    <location>
        <begin position="122"/>
        <end position="139"/>
    </location>
</feature>
<dbReference type="EMBL" id="GISG01248123">
    <property type="protein sequence ID" value="MBA4670628.1"/>
    <property type="molecule type" value="Transcribed_RNA"/>
</dbReference>